<proteinExistence type="predicted"/>
<reference evidence="2" key="1">
    <citation type="submission" date="2021-04" db="EMBL/GenBank/DDBJ databases">
        <authorList>
            <consortium name="Molecular Ecology Group"/>
        </authorList>
    </citation>
    <scope>NUCLEOTIDE SEQUENCE</scope>
</reference>
<gene>
    <name evidence="2" type="ORF">CUNI_LOCUS20135</name>
</gene>
<evidence type="ECO:0000256" key="1">
    <source>
        <dbReference type="ARBA" id="ARBA00023002"/>
    </source>
</evidence>
<dbReference type="PROSITE" id="PS00061">
    <property type="entry name" value="ADH_SHORT"/>
    <property type="match status" value="1"/>
</dbReference>
<dbReference type="Pfam" id="PF00106">
    <property type="entry name" value="adh_short"/>
    <property type="match status" value="1"/>
</dbReference>
<comment type="caution">
    <text evidence="2">The sequence shown here is derived from an EMBL/GenBank/DDBJ whole genome shotgun (WGS) entry which is preliminary data.</text>
</comment>
<evidence type="ECO:0008006" key="4">
    <source>
        <dbReference type="Google" id="ProtNLM"/>
    </source>
</evidence>
<dbReference type="PANTHER" id="PTHR42808:SF4">
    <property type="entry name" value="SHORT CHAIN DEHYDROGENASE"/>
    <property type="match status" value="1"/>
</dbReference>
<dbReference type="GO" id="GO:0016491">
    <property type="term" value="F:oxidoreductase activity"/>
    <property type="evidence" value="ECO:0007669"/>
    <property type="project" value="UniProtKB-KW"/>
</dbReference>
<keyword evidence="1" id="KW-0560">Oxidoreductase</keyword>
<protein>
    <recommendedName>
        <fullName evidence="4">Short chain dehydrogenase</fullName>
    </recommendedName>
</protein>
<accession>A0A8S3ZXZ7</accession>
<evidence type="ECO:0000313" key="2">
    <source>
        <dbReference type="EMBL" id="CAG5134577.1"/>
    </source>
</evidence>
<dbReference type="OrthoDB" id="5327538at2759"/>
<dbReference type="InterPro" id="IPR020904">
    <property type="entry name" value="Sc_DH/Rdtase_CS"/>
</dbReference>
<dbReference type="Gene3D" id="3.40.50.720">
    <property type="entry name" value="NAD(P)-binding Rossmann-like Domain"/>
    <property type="match status" value="1"/>
</dbReference>
<dbReference type="EMBL" id="CAJHNH020007346">
    <property type="protein sequence ID" value="CAG5134577.1"/>
    <property type="molecule type" value="Genomic_DNA"/>
</dbReference>
<dbReference type="SUPFAM" id="SSF51735">
    <property type="entry name" value="NAD(P)-binding Rossmann-fold domains"/>
    <property type="match status" value="1"/>
</dbReference>
<dbReference type="InterPro" id="IPR051935">
    <property type="entry name" value="HSDL2"/>
</dbReference>
<name>A0A8S3ZXZ7_9EUPU</name>
<keyword evidence="3" id="KW-1185">Reference proteome</keyword>
<dbReference type="InterPro" id="IPR002347">
    <property type="entry name" value="SDR_fam"/>
</dbReference>
<sequence length="231" mass="25902">SIFDVAAEITDKGGKAFAVKCDVRSESDIKSTVEKCLETFGHLDVAVYNAGAVLWKKVIETPLRRWDLMNEVNARGSYCMIQEVLPNMLEHKHGRLILVCPPIYNRFFKGKTPYSMTKVAMSVLVHGVSISGIWPATVIESQVTTVQNVPPSQMRKATIFADACLGISEEKTEKLNGKVLIDEDYLRSEGVTDFVKYRCDPDHEPDRMMPKKFPSLFVEEELAGLTVESKL</sequence>
<organism evidence="2 3">
    <name type="scientific">Candidula unifasciata</name>
    <dbReference type="NCBI Taxonomy" id="100452"/>
    <lineage>
        <taxon>Eukaryota</taxon>
        <taxon>Metazoa</taxon>
        <taxon>Spiralia</taxon>
        <taxon>Lophotrochozoa</taxon>
        <taxon>Mollusca</taxon>
        <taxon>Gastropoda</taxon>
        <taxon>Heterobranchia</taxon>
        <taxon>Euthyneura</taxon>
        <taxon>Panpulmonata</taxon>
        <taxon>Eupulmonata</taxon>
        <taxon>Stylommatophora</taxon>
        <taxon>Helicina</taxon>
        <taxon>Helicoidea</taxon>
        <taxon>Geomitridae</taxon>
        <taxon>Candidula</taxon>
    </lineage>
</organism>
<dbReference type="InterPro" id="IPR036291">
    <property type="entry name" value="NAD(P)-bd_dom_sf"/>
</dbReference>
<dbReference type="Proteomes" id="UP000678393">
    <property type="component" value="Unassembled WGS sequence"/>
</dbReference>
<evidence type="ECO:0000313" key="3">
    <source>
        <dbReference type="Proteomes" id="UP000678393"/>
    </source>
</evidence>
<dbReference type="AlphaFoldDB" id="A0A8S3ZXZ7"/>
<dbReference type="PANTHER" id="PTHR42808">
    <property type="entry name" value="HYDROXYSTEROID DEHYDROGENASE-LIKE PROTEIN 2"/>
    <property type="match status" value="1"/>
</dbReference>
<feature type="non-terminal residue" evidence="2">
    <location>
        <position position="1"/>
    </location>
</feature>